<gene>
    <name evidence="1" type="ORF">IOQ59_10930</name>
</gene>
<name>A0A8J7KAA3_9GAMM</name>
<comment type="caution">
    <text evidence="1">The sequence shown here is derived from an EMBL/GenBank/DDBJ whole genome shotgun (WGS) entry which is preliminary data.</text>
</comment>
<protein>
    <submittedName>
        <fullName evidence="1">DNA phosphorothioation-associated putative methyltransferase</fullName>
    </submittedName>
</protein>
<keyword evidence="2" id="KW-1185">Reference proteome</keyword>
<reference evidence="1" key="1">
    <citation type="submission" date="2020-10" db="EMBL/GenBank/DDBJ databases">
        <title>Bacterium isolated from coastal waters sediment.</title>
        <authorList>
            <person name="Chen R.-J."/>
            <person name="Lu D.-C."/>
            <person name="Zhu K.-L."/>
            <person name="Du Z.-J."/>
        </authorList>
    </citation>
    <scope>NUCLEOTIDE SEQUENCE</scope>
    <source>
        <strain evidence="1">N1Y112</strain>
    </source>
</reference>
<dbReference type="EMBL" id="JADEYS010000010">
    <property type="protein sequence ID" value="MBE9397771.1"/>
    <property type="molecule type" value="Genomic_DNA"/>
</dbReference>
<proteinExistence type="predicted"/>
<dbReference type="InterPro" id="IPR024019">
    <property type="entry name" value="CHP04096"/>
</dbReference>
<keyword evidence="1" id="KW-0489">Methyltransferase</keyword>
<organism evidence="1 2">
    <name type="scientific">Pontibacterium sinense</name>
    <dbReference type="NCBI Taxonomy" id="2781979"/>
    <lineage>
        <taxon>Bacteria</taxon>
        <taxon>Pseudomonadati</taxon>
        <taxon>Pseudomonadota</taxon>
        <taxon>Gammaproteobacteria</taxon>
        <taxon>Oceanospirillales</taxon>
        <taxon>Oceanospirillaceae</taxon>
        <taxon>Pontibacterium</taxon>
    </lineage>
</organism>
<dbReference type="GO" id="GO:0008168">
    <property type="term" value="F:methyltransferase activity"/>
    <property type="evidence" value="ECO:0007669"/>
    <property type="project" value="UniProtKB-KW"/>
</dbReference>
<dbReference type="SUPFAM" id="SSF53335">
    <property type="entry name" value="S-adenosyl-L-methionine-dependent methyltransferases"/>
    <property type="match status" value="1"/>
</dbReference>
<dbReference type="InterPro" id="IPR029063">
    <property type="entry name" value="SAM-dependent_MTases_sf"/>
</dbReference>
<dbReference type="Proteomes" id="UP000640333">
    <property type="component" value="Unassembled WGS sequence"/>
</dbReference>
<sequence>MDREAYLHLVSEIRYSKRLPDAKYLHKESLRSQSPALFGFLAIVAQAIKVSDDDWNIAKLHARDFKVSYLSYPAFYSESYPSLEQSIAVDLGLLTTKVTSYSDSKNPPILHRKELFIEPTNDCYDEFCSITREGEAAGLYETPFKIGFKDSWERLIKQKGYSLVNGRLVQVDVASDELSEDKIDRHLTAITRYELSSPFKCLAKHGYLNGNHSVFDYGCGKGDDLRELEAHGLNVGGWDPNFRPDTEQLESDIVNLGFVINVIENIDERIEAIQRAFALSKRLLVISAMIAGEATISKFAPYKDGILTSRNTFQRYYSQSELQDFIERTLEDDAIAVAPGIFYVFKDKLQEQEFLSNRHKRRQLWKQLTGDSDRKNVSAEMLFVTHKSLLDKFWMKCLELGRLPANDEFVCSSELREALGSHQKAFRILGQCVDTSDFARAQQMRKEDLLVYFALALFGKRKTYSDMPEAMKRDIRVFFDKYKSVIDEAKKLLFSLGDVSLINGLCNKAHEELPASHLNPGHSLIVHEKFVGLLPSALRIYVGCAAQLFGDLEDIDLVKIHITSGKVSFMNYEGFDSSPLPLLKERIKVKLRQQDVDFFEYTGCFTSPSLYWKSIYIDPSFPDYKKQVSFDHKLTAFSFVDSDREYGPHREELDRLLASEGKIIKGYRFYTA</sequence>
<dbReference type="GO" id="GO:0032259">
    <property type="term" value="P:methylation"/>
    <property type="evidence" value="ECO:0007669"/>
    <property type="project" value="UniProtKB-KW"/>
</dbReference>
<accession>A0A8J7KAA3</accession>
<keyword evidence="1" id="KW-0808">Transferase</keyword>
<evidence type="ECO:0000313" key="2">
    <source>
        <dbReference type="Proteomes" id="UP000640333"/>
    </source>
</evidence>
<dbReference type="AlphaFoldDB" id="A0A8J7KAA3"/>
<dbReference type="NCBIfam" id="TIGR04096">
    <property type="entry name" value="dnd_rel_methyl"/>
    <property type="match status" value="1"/>
</dbReference>
<evidence type="ECO:0000313" key="1">
    <source>
        <dbReference type="EMBL" id="MBE9397771.1"/>
    </source>
</evidence>